<name>A0A3N4I4W1_ASCIM</name>
<evidence type="ECO:0000313" key="1">
    <source>
        <dbReference type="EMBL" id="RPA76894.1"/>
    </source>
</evidence>
<dbReference type="Proteomes" id="UP000275078">
    <property type="component" value="Unassembled WGS sequence"/>
</dbReference>
<reference evidence="1 2" key="1">
    <citation type="journal article" date="2018" name="Nat. Ecol. Evol.">
        <title>Pezizomycetes genomes reveal the molecular basis of ectomycorrhizal truffle lifestyle.</title>
        <authorList>
            <person name="Murat C."/>
            <person name="Payen T."/>
            <person name="Noel B."/>
            <person name="Kuo A."/>
            <person name="Morin E."/>
            <person name="Chen J."/>
            <person name="Kohler A."/>
            <person name="Krizsan K."/>
            <person name="Balestrini R."/>
            <person name="Da Silva C."/>
            <person name="Montanini B."/>
            <person name="Hainaut M."/>
            <person name="Levati E."/>
            <person name="Barry K.W."/>
            <person name="Belfiori B."/>
            <person name="Cichocki N."/>
            <person name="Clum A."/>
            <person name="Dockter R.B."/>
            <person name="Fauchery L."/>
            <person name="Guy J."/>
            <person name="Iotti M."/>
            <person name="Le Tacon F."/>
            <person name="Lindquist E.A."/>
            <person name="Lipzen A."/>
            <person name="Malagnac F."/>
            <person name="Mello A."/>
            <person name="Molinier V."/>
            <person name="Miyauchi S."/>
            <person name="Poulain J."/>
            <person name="Riccioni C."/>
            <person name="Rubini A."/>
            <person name="Sitrit Y."/>
            <person name="Splivallo R."/>
            <person name="Traeger S."/>
            <person name="Wang M."/>
            <person name="Zifcakova L."/>
            <person name="Wipf D."/>
            <person name="Zambonelli A."/>
            <person name="Paolocci F."/>
            <person name="Nowrousian M."/>
            <person name="Ottonello S."/>
            <person name="Baldrian P."/>
            <person name="Spatafora J.W."/>
            <person name="Henrissat B."/>
            <person name="Nagy L.G."/>
            <person name="Aury J.M."/>
            <person name="Wincker P."/>
            <person name="Grigoriev I.V."/>
            <person name="Bonfante P."/>
            <person name="Martin F.M."/>
        </authorList>
    </citation>
    <scope>NUCLEOTIDE SEQUENCE [LARGE SCALE GENOMIC DNA]</scope>
    <source>
        <strain evidence="1 2">RN42</strain>
    </source>
</reference>
<protein>
    <submittedName>
        <fullName evidence="1">Uncharacterized protein</fullName>
    </submittedName>
</protein>
<organism evidence="1 2">
    <name type="scientific">Ascobolus immersus RN42</name>
    <dbReference type="NCBI Taxonomy" id="1160509"/>
    <lineage>
        <taxon>Eukaryota</taxon>
        <taxon>Fungi</taxon>
        <taxon>Dikarya</taxon>
        <taxon>Ascomycota</taxon>
        <taxon>Pezizomycotina</taxon>
        <taxon>Pezizomycetes</taxon>
        <taxon>Pezizales</taxon>
        <taxon>Ascobolaceae</taxon>
        <taxon>Ascobolus</taxon>
    </lineage>
</organism>
<dbReference type="AlphaFoldDB" id="A0A3N4I4W1"/>
<accession>A0A3N4I4W1</accession>
<gene>
    <name evidence="1" type="ORF">BJ508DRAFT_310643</name>
</gene>
<proteinExistence type="predicted"/>
<sequence length="376" mass="43128">MMQGGSDIGIWAMLCDQKITMPHSTAGHHLASDVSLFAKVNSVSPKATMHQQPTEKIVEYALKEQKETLQGNSTVGDDAAEPRCSIWINYRSTFERERPAIYHLADHSSATENTEERLVWLAPKKQQRSRNPYSYREAHVDHDKIAFLTSEEPAYRTSRQSWFVCKSWSGEVPYFCQTWGPSYFDKRLRRRCYQSNAWNSKSPLRLRFNGQIRTGINRHGNQSENGHFGILDCDLGKVDCPSRMREVGSINCPINLVAFGEAIWAVGVTAKYLTSSDNYHEVERPYPIRLVTVGDNRVRALDPADDFPIHWNEKGWFTVLSLGAFLFWSWWDPSECRELHLVIHHEGLAAPETRFDVGRTKLETSMILPHAETLRK</sequence>
<keyword evidence="2" id="KW-1185">Reference proteome</keyword>
<evidence type="ECO:0000313" key="2">
    <source>
        <dbReference type="Proteomes" id="UP000275078"/>
    </source>
</evidence>
<dbReference type="EMBL" id="ML119735">
    <property type="protein sequence ID" value="RPA76894.1"/>
    <property type="molecule type" value="Genomic_DNA"/>
</dbReference>